<dbReference type="PROSITE" id="PS51375">
    <property type="entry name" value="PPR"/>
    <property type="match status" value="7"/>
</dbReference>
<evidence type="ECO:0000256" key="2">
    <source>
        <dbReference type="ARBA" id="ARBA00022737"/>
    </source>
</evidence>
<feature type="domain" description="DYW" evidence="4">
    <location>
        <begin position="843"/>
        <end position="935"/>
    </location>
</feature>
<dbReference type="Gene3D" id="1.25.40.10">
    <property type="entry name" value="Tetratricopeptide repeat domain"/>
    <property type="match status" value="5"/>
</dbReference>
<dbReference type="OrthoDB" id="185373at2759"/>
<evidence type="ECO:0000256" key="3">
    <source>
        <dbReference type="PROSITE-ProRule" id="PRU00708"/>
    </source>
</evidence>
<feature type="repeat" description="PPR" evidence="3">
    <location>
        <begin position="628"/>
        <end position="662"/>
    </location>
</feature>
<reference evidence="5 6" key="1">
    <citation type="submission" date="2019-09" db="EMBL/GenBank/DDBJ databases">
        <title>A chromosome-level genome assembly of the Chinese tupelo Nyssa sinensis.</title>
        <authorList>
            <person name="Yang X."/>
            <person name="Kang M."/>
            <person name="Yang Y."/>
            <person name="Xiong H."/>
            <person name="Wang M."/>
            <person name="Zhang Z."/>
            <person name="Wang Z."/>
            <person name="Wu H."/>
            <person name="Ma T."/>
            <person name="Liu J."/>
            <person name="Xi Z."/>
        </authorList>
    </citation>
    <scope>NUCLEOTIDE SEQUENCE [LARGE SCALE GENOMIC DNA]</scope>
    <source>
        <strain evidence="5">J267</strain>
        <tissue evidence="5">Leaf</tissue>
    </source>
</reference>
<evidence type="ECO:0000313" key="5">
    <source>
        <dbReference type="EMBL" id="KAA8516161.1"/>
    </source>
</evidence>
<dbReference type="InterPro" id="IPR011990">
    <property type="entry name" value="TPR-like_helical_dom_sf"/>
</dbReference>
<name>A0A5J4ZFQ6_9ASTE</name>
<dbReference type="Pfam" id="PF13041">
    <property type="entry name" value="PPR_2"/>
    <property type="match status" value="4"/>
</dbReference>
<proteinExistence type="inferred from homology"/>
<feature type="repeat" description="PPR" evidence="3">
    <location>
        <begin position="492"/>
        <end position="526"/>
    </location>
</feature>
<dbReference type="GO" id="GO:0009451">
    <property type="term" value="P:RNA modification"/>
    <property type="evidence" value="ECO:0007669"/>
    <property type="project" value="InterPro"/>
</dbReference>
<evidence type="ECO:0000313" key="6">
    <source>
        <dbReference type="Proteomes" id="UP000325577"/>
    </source>
</evidence>
<dbReference type="AlphaFoldDB" id="A0A5J4ZFQ6"/>
<dbReference type="InterPro" id="IPR032867">
    <property type="entry name" value="DYW_dom"/>
</dbReference>
<dbReference type="FunFam" id="1.25.40.10:FF:000393">
    <property type="entry name" value="Pentatricopeptide repeat-containing protein At1g20230"/>
    <property type="match status" value="1"/>
</dbReference>
<dbReference type="NCBIfam" id="TIGR00756">
    <property type="entry name" value="PPR"/>
    <property type="match status" value="8"/>
</dbReference>
<dbReference type="Pfam" id="PF14432">
    <property type="entry name" value="DYW_deaminase"/>
    <property type="match status" value="1"/>
</dbReference>
<dbReference type="Pfam" id="PF20431">
    <property type="entry name" value="E_motif"/>
    <property type="match status" value="1"/>
</dbReference>
<dbReference type="GO" id="GO:0008270">
    <property type="term" value="F:zinc ion binding"/>
    <property type="evidence" value="ECO:0007669"/>
    <property type="project" value="InterPro"/>
</dbReference>
<dbReference type="Pfam" id="PF01535">
    <property type="entry name" value="PPR"/>
    <property type="match status" value="4"/>
</dbReference>
<dbReference type="PANTHER" id="PTHR47926">
    <property type="entry name" value="PENTATRICOPEPTIDE REPEAT-CONTAINING PROTEIN"/>
    <property type="match status" value="1"/>
</dbReference>
<evidence type="ECO:0000256" key="1">
    <source>
        <dbReference type="ARBA" id="ARBA00006643"/>
    </source>
</evidence>
<protein>
    <recommendedName>
        <fullName evidence="4">DYW domain-containing protein</fullName>
    </recommendedName>
</protein>
<dbReference type="InterPro" id="IPR046848">
    <property type="entry name" value="E_motif"/>
</dbReference>
<feature type="repeat" description="PPR" evidence="3">
    <location>
        <begin position="321"/>
        <end position="355"/>
    </location>
</feature>
<dbReference type="InterPro" id="IPR002885">
    <property type="entry name" value="PPR_rpt"/>
</dbReference>
<organism evidence="5 6">
    <name type="scientific">Nyssa sinensis</name>
    <dbReference type="NCBI Taxonomy" id="561372"/>
    <lineage>
        <taxon>Eukaryota</taxon>
        <taxon>Viridiplantae</taxon>
        <taxon>Streptophyta</taxon>
        <taxon>Embryophyta</taxon>
        <taxon>Tracheophyta</taxon>
        <taxon>Spermatophyta</taxon>
        <taxon>Magnoliopsida</taxon>
        <taxon>eudicotyledons</taxon>
        <taxon>Gunneridae</taxon>
        <taxon>Pentapetalae</taxon>
        <taxon>asterids</taxon>
        <taxon>Cornales</taxon>
        <taxon>Nyssaceae</taxon>
        <taxon>Nyssa</taxon>
    </lineage>
</organism>
<feature type="repeat" description="PPR" evidence="3">
    <location>
        <begin position="457"/>
        <end position="491"/>
    </location>
</feature>
<gene>
    <name evidence="5" type="ORF">F0562_019340</name>
</gene>
<accession>A0A5J4ZFQ6</accession>
<sequence length="959" mass="108109">MEIITPLQHLNPSLLQNPLPYNKYKGHYTIFSLLRVAETSSQSPLSASPPASSSSFQGLNDFSELSSLNSIKLMHAQMIKMAKKSNSDAKMVSLISSYLEFGDFRSAVMVFFVGFARNYLYWNTFLEEFKSLGGNPYEILEIFGELHSKGVIFDSKVLTVVLKLCANLMDLWLGLEIHACLIKRGFNLDVYLKCALMNFYGRCWDIDDANQAFYEMPEREVLPWNEAILVNLRSERWVKALLLFRDLHFSYVKANSFTIAKVLQACGKVGALDEGKQIHGYVIRFALESNILICNSLISMYSKHNNLELARAVFDSMENRSLSSWNSIISGYTALGGINDARKLFHEMESSNINPDIVTWNCLLSGHFLHGSCQEVLTILRQMQVAGFKPNSSSVTSVLQAISELGFSNFGKEIHGYVIRNRLDSDIYVGTSLVDMYVKNDDLTNAQHVFESMKNRNIFAWNSLISGYSFKGRFEEALQLLNGMEKEGIKPDLVTYNGLVSGYSMWGRSKEALAVIHQIKRSGLTPNVVSWTSLISGCSRKGNYKDALEFSIQMQQEGTKPNPATISSLLQACAGLSLLQKGKEIHCLSIRNGFVEDVFVATALIDMYSKCGSLKSAYEFFQKIQNKTLASWNCIIMGFAIYSQGKKAISLFDEMQGAGIQPDAITFTALLSSCKHSGLIDEGWKYFDSMSIDYNIIPTIEHYSCMVDLLGRTGYLDEAWDFIQAMPLAPDATIWGALLGSCRTHENLELAKIAAKNLFRLEPYNPANYVLMMNLYAILNRWEDVEHIRDLMDAVGVKSGHVWSWIQINHRVHLFSAVGKPHPDEGEIYFELYSLIPAMKNLGYEPDINCVYQSINDVEKEKVLLAHSEKLAITYGLIKTKSGAPIRVIKNTRICSDCHTAAKYMSLVRSSEIFLKDGARFHHFREGKCSCNDFWWIQAASVAEAQENYELRQMPSRKG</sequence>
<dbReference type="PANTHER" id="PTHR47926:SF539">
    <property type="entry name" value="DYW DOMAIN-CONTAINING PROTEIN"/>
    <property type="match status" value="1"/>
</dbReference>
<feature type="repeat" description="PPR" evidence="3">
    <location>
        <begin position="290"/>
        <end position="320"/>
    </location>
</feature>
<evidence type="ECO:0000259" key="4">
    <source>
        <dbReference type="Pfam" id="PF14432"/>
    </source>
</evidence>
<dbReference type="Proteomes" id="UP000325577">
    <property type="component" value="Linkage Group LG9"/>
</dbReference>
<dbReference type="InterPro" id="IPR046960">
    <property type="entry name" value="PPR_At4g14850-like_plant"/>
</dbReference>
<comment type="similarity">
    <text evidence="1">Belongs to the PPR family. PCMP-H subfamily.</text>
</comment>
<keyword evidence="6" id="KW-1185">Reference proteome</keyword>
<dbReference type="EMBL" id="CM018052">
    <property type="protein sequence ID" value="KAA8516161.1"/>
    <property type="molecule type" value="Genomic_DNA"/>
</dbReference>
<dbReference type="FunFam" id="1.25.40.10:FF:000782">
    <property type="entry name" value="Pentatricopeptide repeat-containing protein"/>
    <property type="match status" value="1"/>
</dbReference>
<feature type="repeat" description="PPR" evidence="3">
    <location>
        <begin position="356"/>
        <end position="390"/>
    </location>
</feature>
<keyword evidence="2" id="KW-0677">Repeat</keyword>
<dbReference type="FunFam" id="1.25.40.10:FF:000073">
    <property type="entry name" value="Pentatricopeptide repeat-containing protein chloroplastic"/>
    <property type="match status" value="1"/>
</dbReference>
<dbReference type="GO" id="GO:0003729">
    <property type="term" value="F:mRNA binding"/>
    <property type="evidence" value="ECO:0007669"/>
    <property type="project" value="UniProtKB-ARBA"/>
</dbReference>
<dbReference type="FunFam" id="1.25.40.10:FF:000090">
    <property type="entry name" value="Pentatricopeptide repeat-containing protein, chloroplastic"/>
    <property type="match status" value="1"/>
</dbReference>
<feature type="repeat" description="PPR" evidence="3">
    <location>
        <begin position="527"/>
        <end position="561"/>
    </location>
</feature>